<comment type="caution">
    <text evidence="1">The sequence shown here is derived from an EMBL/GenBank/DDBJ whole genome shotgun (WGS) entry which is preliminary data.</text>
</comment>
<evidence type="ECO:0000313" key="1">
    <source>
        <dbReference type="EMBL" id="TKR76065.1"/>
    </source>
</evidence>
<reference evidence="1 2" key="2">
    <citation type="journal article" date="2019" name="G3 (Bethesda)">
        <title>Hybrid Assembly of the Genome of the Entomopathogenic Nematode Steinernema carpocapsae Identifies the X-Chromosome.</title>
        <authorList>
            <person name="Serra L."/>
            <person name="Macchietto M."/>
            <person name="Macias-Munoz A."/>
            <person name="McGill C.J."/>
            <person name="Rodriguez I.M."/>
            <person name="Rodriguez B."/>
            <person name="Murad R."/>
            <person name="Mortazavi A."/>
        </authorList>
    </citation>
    <scope>NUCLEOTIDE SEQUENCE [LARGE SCALE GENOMIC DNA]</scope>
    <source>
        <strain evidence="1 2">ALL</strain>
    </source>
</reference>
<dbReference type="EMBL" id="AZBU02000005">
    <property type="protein sequence ID" value="TKR76065.1"/>
    <property type="molecule type" value="Genomic_DNA"/>
</dbReference>
<dbReference type="AlphaFoldDB" id="A0A4V6XW31"/>
<evidence type="ECO:0000313" key="2">
    <source>
        <dbReference type="Proteomes" id="UP000298663"/>
    </source>
</evidence>
<keyword evidence="2" id="KW-1185">Reference proteome</keyword>
<proteinExistence type="predicted"/>
<evidence type="ECO:0008006" key="3">
    <source>
        <dbReference type="Google" id="ProtNLM"/>
    </source>
</evidence>
<name>A0A4V6XW31_STECR</name>
<sequence>MAFKTWSAEWKLPISDSKTLVVHVGRNNPKVARDRHLIESVYYWFLKSTFACCGIEFPGYPATLKKLEVSTLERRRLIATLTFVYVSNSPIARRSKRLSEYISSKILSLWNSLPEFIVRAKDASAFKRNVRQWLS</sequence>
<gene>
    <name evidence="1" type="ORF">L596_017266</name>
</gene>
<protein>
    <recommendedName>
        <fullName evidence="3">Reverse transcriptase domain-containing protein</fullName>
    </recommendedName>
</protein>
<dbReference type="Proteomes" id="UP000298663">
    <property type="component" value="Unassembled WGS sequence"/>
</dbReference>
<organism evidence="1 2">
    <name type="scientific">Steinernema carpocapsae</name>
    <name type="common">Entomopathogenic nematode</name>
    <dbReference type="NCBI Taxonomy" id="34508"/>
    <lineage>
        <taxon>Eukaryota</taxon>
        <taxon>Metazoa</taxon>
        <taxon>Ecdysozoa</taxon>
        <taxon>Nematoda</taxon>
        <taxon>Chromadorea</taxon>
        <taxon>Rhabditida</taxon>
        <taxon>Tylenchina</taxon>
        <taxon>Panagrolaimomorpha</taxon>
        <taxon>Strongyloidoidea</taxon>
        <taxon>Steinernematidae</taxon>
        <taxon>Steinernema</taxon>
    </lineage>
</organism>
<accession>A0A4V6XW31</accession>
<reference evidence="1 2" key="1">
    <citation type="journal article" date="2015" name="Genome Biol.">
        <title>Comparative genomics of Steinernema reveals deeply conserved gene regulatory networks.</title>
        <authorList>
            <person name="Dillman A.R."/>
            <person name="Macchietto M."/>
            <person name="Porter C.F."/>
            <person name="Rogers A."/>
            <person name="Williams B."/>
            <person name="Antoshechkin I."/>
            <person name="Lee M.M."/>
            <person name="Goodwin Z."/>
            <person name="Lu X."/>
            <person name="Lewis E.E."/>
            <person name="Goodrich-Blair H."/>
            <person name="Stock S.P."/>
            <person name="Adams B.J."/>
            <person name="Sternberg P.W."/>
            <person name="Mortazavi A."/>
        </authorList>
    </citation>
    <scope>NUCLEOTIDE SEQUENCE [LARGE SCALE GENOMIC DNA]</scope>
    <source>
        <strain evidence="1 2">ALL</strain>
    </source>
</reference>